<dbReference type="RefSeq" id="WP_111729977.1">
    <property type="nucleotide sequence ID" value="NZ_QHKO01000004.1"/>
</dbReference>
<sequence length="115" mass="13102">MAQRFVCNATLKPFDHARALERLEALYHARAELPHASLAALRETLVRAADCTCAQVEHALIALARHPDPAADALLHHPRLRFDEPRRAFALHIARRVRARRRQRSSDHRPGRRAA</sequence>
<proteinExistence type="predicted"/>
<reference evidence="1 2" key="1">
    <citation type="submission" date="2018-05" db="EMBL/GenBank/DDBJ databases">
        <title>Lujinxingia marina gen. nov. sp. nov., a new facultative anaerobic member of the class Deltaproteobacteria, and proposal of Lujinxingaceae fam. nov.</title>
        <authorList>
            <person name="Li C.-M."/>
        </authorList>
    </citation>
    <scope>NUCLEOTIDE SEQUENCE [LARGE SCALE GENOMIC DNA]</scope>
    <source>
        <strain evidence="1 2">B210</strain>
    </source>
</reference>
<dbReference type="AlphaFoldDB" id="A0A328C5Y1"/>
<gene>
    <name evidence="1" type="ORF">DL240_11195</name>
</gene>
<dbReference type="OrthoDB" id="5522139at2"/>
<dbReference type="EMBL" id="QHKO01000004">
    <property type="protein sequence ID" value="RAL22406.1"/>
    <property type="molecule type" value="Genomic_DNA"/>
</dbReference>
<organism evidence="1 2">
    <name type="scientific">Lujinxingia litoralis</name>
    <dbReference type="NCBI Taxonomy" id="2211119"/>
    <lineage>
        <taxon>Bacteria</taxon>
        <taxon>Deltaproteobacteria</taxon>
        <taxon>Bradymonadales</taxon>
        <taxon>Lujinxingiaceae</taxon>
        <taxon>Lujinxingia</taxon>
    </lineage>
</organism>
<protein>
    <submittedName>
        <fullName evidence="1">Uncharacterized protein</fullName>
    </submittedName>
</protein>
<name>A0A328C5Y1_9DELT</name>
<accession>A0A328C5Y1</accession>
<evidence type="ECO:0000313" key="2">
    <source>
        <dbReference type="Proteomes" id="UP000249169"/>
    </source>
</evidence>
<comment type="caution">
    <text evidence="1">The sequence shown here is derived from an EMBL/GenBank/DDBJ whole genome shotgun (WGS) entry which is preliminary data.</text>
</comment>
<evidence type="ECO:0000313" key="1">
    <source>
        <dbReference type="EMBL" id="RAL22406.1"/>
    </source>
</evidence>
<keyword evidence="2" id="KW-1185">Reference proteome</keyword>
<dbReference type="Proteomes" id="UP000249169">
    <property type="component" value="Unassembled WGS sequence"/>
</dbReference>